<keyword evidence="5 6" id="KW-0472">Membrane</keyword>
<reference evidence="10" key="1">
    <citation type="journal article" date="2019" name="Int. J. Syst. Evol. Microbiol.">
        <title>The Global Catalogue of Microorganisms (GCM) 10K type strain sequencing project: providing services to taxonomists for standard genome sequencing and annotation.</title>
        <authorList>
            <consortium name="The Broad Institute Genomics Platform"/>
            <consortium name="The Broad Institute Genome Sequencing Center for Infectious Disease"/>
            <person name="Wu L."/>
            <person name="Ma J."/>
        </authorList>
    </citation>
    <scope>NUCLEOTIDE SEQUENCE [LARGE SCALE GENOMIC DNA]</scope>
    <source>
        <strain evidence="10">CCUG 54527</strain>
    </source>
</reference>
<comment type="caution">
    <text evidence="9">The sequence shown here is derived from an EMBL/GenBank/DDBJ whole genome shotgun (WGS) entry which is preliminary data.</text>
</comment>
<keyword evidence="10" id="KW-1185">Reference proteome</keyword>
<dbReference type="Pfam" id="PF02687">
    <property type="entry name" value="FtsX"/>
    <property type="match status" value="1"/>
</dbReference>
<evidence type="ECO:0000256" key="5">
    <source>
        <dbReference type="ARBA" id="ARBA00023136"/>
    </source>
</evidence>
<dbReference type="Pfam" id="PF12704">
    <property type="entry name" value="MacB_PCD"/>
    <property type="match status" value="1"/>
</dbReference>
<keyword evidence="3 6" id="KW-0812">Transmembrane</keyword>
<dbReference type="InterPro" id="IPR003838">
    <property type="entry name" value="ABC3_permease_C"/>
</dbReference>
<keyword evidence="2" id="KW-1003">Cell membrane</keyword>
<evidence type="ECO:0000259" key="7">
    <source>
        <dbReference type="Pfam" id="PF02687"/>
    </source>
</evidence>
<dbReference type="EMBL" id="JBHSRI010000022">
    <property type="protein sequence ID" value="MFC6040397.1"/>
    <property type="molecule type" value="Genomic_DNA"/>
</dbReference>
<evidence type="ECO:0000256" key="4">
    <source>
        <dbReference type="ARBA" id="ARBA00022989"/>
    </source>
</evidence>
<dbReference type="RefSeq" id="WP_377734829.1">
    <property type="nucleotide sequence ID" value="NZ_JBHSRI010000022.1"/>
</dbReference>
<evidence type="ECO:0000256" key="3">
    <source>
        <dbReference type="ARBA" id="ARBA00022692"/>
    </source>
</evidence>
<evidence type="ECO:0000313" key="9">
    <source>
        <dbReference type="EMBL" id="MFC6040397.1"/>
    </source>
</evidence>
<dbReference type="PANTHER" id="PTHR30572:SF9">
    <property type="entry name" value="ABC TRANSPORTER PERMEASE PROTEIN"/>
    <property type="match status" value="1"/>
</dbReference>
<organism evidence="9 10">
    <name type="scientific">Paenisporosarcina macmurdoensis</name>
    <dbReference type="NCBI Taxonomy" id="212659"/>
    <lineage>
        <taxon>Bacteria</taxon>
        <taxon>Bacillati</taxon>
        <taxon>Bacillota</taxon>
        <taxon>Bacilli</taxon>
        <taxon>Bacillales</taxon>
        <taxon>Caryophanaceae</taxon>
        <taxon>Paenisporosarcina</taxon>
    </lineage>
</organism>
<feature type="transmembrane region" description="Helical" evidence="6">
    <location>
        <begin position="317"/>
        <end position="337"/>
    </location>
</feature>
<evidence type="ECO:0000256" key="6">
    <source>
        <dbReference type="SAM" id="Phobius"/>
    </source>
</evidence>
<feature type="transmembrane region" description="Helical" evidence="6">
    <location>
        <begin position="20"/>
        <end position="42"/>
    </location>
</feature>
<dbReference type="InterPro" id="IPR025857">
    <property type="entry name" value="MacB_PCD"/>
</dbReference>
<evidence type="ECO:0000313" key="10">
    <source>
        <dbReference type="Proteomes" id="UP001596170"/>
    </source>
</evidence>
<feature type="transmembrane region" description="Helical" evidence="6">
    <location>
        <begin position="357"/>
        <end position="378"/>
    </location>
</feature>
<feature type="domain" description="MacB-like periplasmic core" evidence="8">
    <location>
        <begin position="144"/>
        <end position="279"/>
    </location>
</feature>
<proteinExistence type="predicted"/>
<protein>
    <submittedName>
        <fullName evidence="9">ABC transporter permease</fullName>
    </submittedName>
</protein>
<evidence type="ECO:0000256" key="2">
    <source>
        <dbReference type="ARBA" id="ARBA00022475"/>
    </source>
</evidence>
<gene>
    <name evidence="9" type="ORF">ACFPYN_13295</name>
</gene>
<dbReference type="InterPro" id="IPR050250">
    <property type="entry name" value="Macrolide_Exporter_MacB"/>
</dbReference>
<feature type="transmembrane region" description="Helical" evidence="6">
    <location>
        <begin position="442"/>
        <end position="465"/>
    </location>
</feature>
<comment type="subcellular location">
    <subcellularLocation>
        <location evidence="1">Cell membrane</location>
        <topology evidence="1">Multi-pass membrane protein</topology>
    </subcellularLocation>
</comment>
<dbReference type="PANTHER" id="PTHR30572">
    <property type="entry name" value="MEMBRANE COMPONENT OF TRANSPORTER-RELATED"/>
    <property type="match status" value="1"/>
</dbReference>
<dbReference type="Proteomes" id="UP001596170">
    <property type="component" value="Unassembled WGS sequence"/>
</dbReference>
<feature type="domain" description="ABC3 transporter permease C-terminal" evidence="7">
    <location>
        <begin position="318"/>
        <end position="469"/>
    </location>
</feature>
<keyword evidence="4 6" id="KW-1133">Transmembrane helix</keyword>
<evidence type="ECO:0000259" key="8">
    <source>
        <dbReference type="Pfam" id="PF12704"/>
    </source>
</evidence>
<sequence>MNFIKRAVLSVKARKGKTFLQIFIFTVICLLVLTGLTIQTAAKKSADLARQSLGGNVTLQFDTEKLMETQRAEGGRVRITRDPIALESAEELVRFEDVKGYNFYSSTTGIASDFEPIEEESEEVIENEESPMGQGRGGFAMGDISLEGVLFTDSIQEFINGESSIVEGRHLTEDDVNQKVTMIENTIAEENELVVGDTIKVQSADEEQSISLEIVGIYETTSTATDMGGMSIAALNPFNKLYLPYTAVNELKGTDFTGTIDRAIYYINDPENINRFVNQANQESKIDFSTYKLDANDTLYQQMIGPIDNVASFSKNVVYLVSIAGAIILGLIIMMSIRERKFEMGVLLALGEKKWKLISQLIVEILVVVLVALGISAAGGNLVASEVGDQLLTQQLESEVTSETPESFRGPTMRDGMGIAGQPVQEVEPVDELLIEITSEDIGMLAIISFIIAIISTVLPSLSLLRLQPKLILSKQD</sequence>
<accession>A0ABW1LB08</accession>
<name>A0ABW1LB08_9BACL</name>
<evidence type="ECO:0000256" key="1">
    <source>
        <dbReference type="ARBA" id="ARBA00004651"/>
    </source>
</evidence>